<protein>
    <recommendedName>
        <fullName evidence="2">RING-type E3 ubiquitin transferase</fullName>
        <ecNumber evidence="2">2.3.2.27</ecNumber>
    </recommendedName>
</protein>
<dbReference type="CDD" id="cd16574">
    <property type="entry name" value="RING-HC_Topors"/>
    <property type="match status" value="1"/>
</dbReference>
<name>A0AAV5VDI5_9BILA</name>
<dbReference type="Gene3D" id="3.30.40.10">
    <property type="entry name" value="Zinc/RING finger domain, C3HC4 (zinc finger)"/>
    <property type="match status" value="1"/>
</dbReference>
<keyword evidence="3" id="KW-0808">Transferase</keyword>
<keyword evidence="5 9" id="KW-0863">Zinc-finger</keyword>
<dbReference type="InterPro" id="IPR013083">
    <property type="entry name" value="Znf_RING/FYVE/PHD"/>
</dbReference>
<feature type="region of interest" description="Disordered" evidence="10">
    <location>
        <begin position="612"/>
        <end position="663"/>
    </location>
</feature>
<dbReference type="PANTHER" id="PTHR46077">
    <property type="entry name" value="E3 UBIQUITIN-PROTEIN LIGASE TOPORS"/>
    <property type="match status" value="1"/>
</dbReference>
<proteinExistence type="predicted"/>
<evidence type="ECO:0000313" key="13">
    <source>
        <dbReference type="Proteomes" id="UP001432322"/>
    </source>
</evidence>
<comment type="caution">
    <text evidence="12">The sequence shown here is derived from an EMBL/GenBank/DDBJ whole genome shotgun (WGS) entry which is preliminary data.</text>
</comment>
<dbReference type="InterPro" id="IPR058745">
    <property type="entry name" value="PWI_Topors"/>
</dbReference>
<evidence type="ECO:0000256" key="9">
    <source>
        <dbReference type="PROSITE-ProRule" id="PRU00175"/>
    </source>
</evidence>
<feature type="region of interest" description="Disordered" evidence="10">
    <location>
        <begin position="1"/>
        <end position="29"/>
    </location>
</feature>
<dbReference type="GO" id="GO:0061630">
    <property type="term" value="F:ubiquitin protein ligase activity"/>
    <property type="evidence" value="ECO:0007669"/>
    <property type="project" value="UniProtKB-EC"/>
</dbReference>
<evidence type="ECO:0000256" key="1">
    <source>
        <dbReference type="ARBA" id="ARBA00000900"/>
    </source>
</evidence>
<gene>
    <name evidence="12" type="ORF">PFISCL1PPCAC_8099</name>
</gene>
<dbReference type="SMART" id="SM00184">
    <property type="entry name" value="RING"/>
    <property type="match status" value="1"/>
</dbReference>
<dbReference type="PANTHER" id="PTHR46077:SF1">
    <property type="entry name" value="TOP1 BINDING ARGININE_SERINE RICH PROTEIN, E3 UBIQUITIN LIGASE"/>
    <property type="match status" value="1"/>
</dbReference>
<evidence type="ECO:0000256" key="10">
    <source>
        <dbReference type="SAM" id="MobiDB-lite"/>
    </source>
</evidence>
<keyword evidence="4" id="KW-0479">Metal-binding</keyword>
<feature type="compositionally biased region" description="Basic and acidic residues" evidence="10">
    <location>
        <begin position="7"/>
        <end position="21"/>
    </location>
</feature>
<dbReference type="InterPro" id="IPR058746">
    <property type="entry name" value="Znf_RING-type_Topors"/>
</dbReference>
<dbReference type="Proteomes" id="UP001432322">
    <property type="component" value="Unassembled WGS sequence"/>
</dbReference>
<reference evidence="12" key="1">
    <citation type="submission" date="2023-10" db="EMBL/GenBank/DDBJ databases">
        <title>Genome assembly of Pristionchus species.</title>
        <authorList>
            <person name="Yoshida K."/>
            <person name="Sommer R.J."/>
        </authorList>
    </citation>
    <scope>NUCLEOTIDE SEQUENCE</scope>
    <source>
        <strain evidence="12">RS5133</strain>
    </source>
</reference>
<dbReference type="GO" id="GO:0006513">
    <property type="term" value="P:protein monoubiquitination"/>
    <property type="evidence" value="ECO:0007669"/>
    <property type="project" value="TreeGrafter"/>
</dbReference>
<keyword evidence="6" id="KW-0862">Zinc</keyword>
<keyword evidence="13" id="KW-1185">Reference proteome</keyword>
<dbReference type="Pfam" id="PF00097">
    <property type="entry name" value="zf-C3HC4"/>
    <property type="match status" value="1"/>
</dbReference>
<evidence type="ECO:0000256" key="3">
    <source>
        <dbReference type="ARBA" id="ARBA00022679"/>
    </source>
</evidence>
<evidence type="ECO:0000256" key="5">
    <source>
        <dbReference type="ARBA" id="ARBA00022771"/>
    </source>
</evidence>
<dbReference type="InterPro" id="IPR001841">
    <property type="entry name" value="Znf_RING"/>
</dbReference>
<dbReference type="PROSITE" id="PS50089">
    <property type="entry name" value="ZF_RING_2"/>
    <property type="match status" value="1"/>
</dbReference>
<evidence type="ECO:0000256" key="7">
    <source>
        <dbReference type="ARBA" id="ARBA00023015"/>
    </source>
</evidence>
<evidence type="ECO:0000259" key="11">
    <source>
        <dbReference type="PROSITE" id="PS50089"/>
    </source>
</evidence>
<dbReference type="PROSITE" id="PS00518">
    <property type="entry name" value="ZF_RING_1"/>
    <property type="match status" value="1"/>
</dbReference>
<dbReference type="GO" id="GO:0008270">
    <property type="term" value="F:zinc ion binding"/>
    <property type="evidence" value="ECO:0007669"/>
    <property type="project" value="UniProtKB-KW"/>
</dbReference>
<evidence type="ECO:0000256" key="2">
    <source>
        <dbReference type="ARBA" id="ARBA00012483"/>
    </source>
</evidence>
<dbReference type="InterPro" id="IPR017907">
    <property type="entry name" value="Znf_RING_CS"/>
</dbReference>
<dbReference type="GO" id="GO:0000209">
    <property type="term" value="P:protein polyubiquitination"/>
    <property type="evidence" value="ECO:0007669"/>
    <property type="project" value="TreeGrafter"/>
</dbReference>
<evidence type="ECO:0000256" key="6">
    <source>
        <dbReference type="ARBA" id="ARBA00022833"/>
    </source>
</evidence>
<feature type="domain" description="RING-type" evidence="11">
    <location>
        <begin position="36"/>
        <end position="75"/>
    </location>
</feature>
<dbReference type="AlphaFoldDB" id="A0AAV5VDI5"/>
<keyword evidence="8" id="KW-0804">Transcription</keyword>
<organism evidence="12 13">
    <name type="scientific">Pristionchus fissidentatus</name>
    <dbReference type="NCBI Taxonomy" id="1538716"/>
    <lineage>
        <taxon>Eukaryota</taxon>
        <taxon>Metazoa</taxon>
        <taxon>Ecdysozoa</taxon>
        <taxon>Nematoda</taxon>
        <taxon>Chromadorea</taxon>
        <taxon>Rhabditida</taxon>
        <taxon>Rhabditina</taxon>
        <taxon>Diplogasteromorpha</taxon>
        <taxon>Diplogasteroidea</taxon>
        <taxon>Neodiplogasteridae</taxon>
        <taxon>Pristionchus</taxon>
    </lineage>
</organism>
<feature type="compositionally biased region" description="Basic and acidic residues" evidence="10">
    <location>
        <begin position="612"/>
        <end position="621"/>
    </location>
</feature>
<dbReference type="EMBL" id="BTSY01000002">
    <property type="protein sequence ID" value="GMT16802.1"/>
    <property type="molecule type" value="Genomic_DNA"/>
</dbReference>
<dbReference type="EC" id="2.3.2.27" evidence="2"/>
<dbReference type="SUPFAM" id="SSF57850">
    <property type="entry name" value="RING/U-box"/>
    <property type="match status" value="1"/>
</dbReference>
<evidence type="ECO:0000256" key="4">
    <source>
        <dbReference type="ARBA" id="ARBA00022723"/>
    </source>
</evidence>
<dbReference type="InterPro" id="IPR018957">
    <property type="entry name" value="Znf_C3HC4_RING-type"/>
</dbReference>
<accession>A0AAV5VDI5</accession>
<feature type="compositionally biased region" description="Basic and acidic residues" evidence="10">
    <location>
        <begin position="506"/>
        <end position="561"/>
    </location>
</feature>
<evidence type="ECO:0000256" key="8">
    <source>
        <dbReference type="ARBA" id="ARBA00023163"/>
    </source>
</evidence>
<evidence type="ECO:0000313" key="12">
    <source>
        <dbReference type="EMBL" id="GMT16802.1"/>
    </source>
</evidence>
<keyword evidence="7" id="KW-0805">Transcription regulation</keyword>
<comment type="catalytic activity">
    <reaction evidence="1">
        <text>S-ubiquitinyl-[E2 ubiquitin-conjugating enzyme]-L-cysteine + [acceptor protein]-L-lysine = [E2 ubiquitin-conjugating enzyme]-L-cysteine + N(6)-ubiquitinyl-[acceptor protein]-L-lysine.</text>
        <dbReference type="EC" id="2.3.2.27"/>
    </reaction>
</comment>
<feature type="region of interest" description="Disordered" evidence="10">
    <location>
        <begin position="502"/>
        <end position="561"/>
    </location>
</feature>
<dbReference type="Pfam" id="PF26084">
    <property type="entry name" value="PWI_Topors"/>
    <property type="match status" value="1"/>
</dbReference>
<sequence length="663" mass="75300">MDEADDSMVKIEDEKDEKDNSMDESTSSAEEIEDPCPVCLSTRKNESGIDGCAHTFCYSCITEWLKVSETCPLCKKPVTIVRSNVDGNCIIKKLSELKAEAEAVRIMAQAGEVPMTSEREAVTHLIHLQRAEVQKVIESKQRSRNKNSAANELYRRETSKLTQLTALRDEMDRIPRRDIMGDVRFRRVVYELQLQWKAITRPSTITRFTPESACADTEGVWARVQPFLMRELGVIMIDKKNVSMRAARQVFIHMQNYQINNPNFEVGMLNTRLYIPSYIETFSQILYEFCASGLDLPAFDANSSYSLDPARAPSGRFIPSFLPASSRTSNPIFIEGASEDERDDNDVIIDTHRSDSSSNDSVTGLYNHRACRLPLRAPPPPPPLPDFRTLAQRMMEIMPSVGTFGGILNPLQYGRPVVPIGGPSTSNGNNAEVISLDDDSTSDVPRINSIHDNDASAIPSWLNVTGELPSTSNGFSFPYLSSDIVPTNDRSRHDAERTLRNRLMKKREEQQLKDSRANWKSWKSERDREKKRRESDGRSSRDGKRRKEEEKSRKDEEWMGERVGSRRNELYYYYNKMNGGDLSLSGLERVRQDLQQFSRRVAEMDRVYKDKIEEKRREEQKGQPSSQNTDPAVVDLDDDVISIQEDAPGPSTSNPNDESIVIL</sequence>